<dbReference type="GeneID" id="95334696"/>
<dbReference type="InterPro" id="IPR039246">
    <property type="entry name" value="Flagellar_FlgA"/>
</dbReference>
<keyword evidence="10" id="KW-1185">Reference proteome</keyword>
<evidence type="ECO:0000256" key="6">
    <source>
        <dbReference type="ARBA" id="ARBA00025643"/>
    </source>
</evidence>
<keyword evidence="9" id="KW-0966">Cell projection</keyword>
<dbReference type="InterPro" id="IPR041231">
    <property type="entry name" value="FlgA_N"/>
</dbReference>
<comment type="subcellular location">
    <subcellularLocation>
        <location evidence="1">Periplasm</location>
    </subcellularLocation>
</comment>
<dbReference type="NCBIfam" id="TIGR03170">
    <property type="entry name" value="flgA_cterm"/>
    <property type="match status" value="1"/>
</dbReference>
<evidence type="ECO:0000256" key="2">
    <source>
        <dbReference type="ARBA" id="ARBA00010474"/>
    </source>
</evidence>
<protein>
    <recommendedName>
        <fullName evidence="3">Flagella basal body P-ring formation protein FlgA</fullName>
    </recommendedName>
</protein>
<dbReference type="Proteomes" id="UP000000239">
    <property type="component" value="Chromosome"/>
</dbReference>
<sequence>MQRFLGKAVRALPYARRLKGRAPGLPMKVKRLLVTGLLMAMAPSAALAVPDDPIAQATQRFLLSQAASLGDDVSVEVNSDTSRLPECQSPQPFLPRDGVPQGRVMVGVRCSNDQQVRYVQARVSASVRFLVAATAIQRGQRLSADMLGWERADVSRRPRNALDDPSQAIGKVVMQRLVKGMALRGDRLRQPYLVHRGEAVTLIARGDGFSVTREGEALNNGGKGDAIRARMPDGQVIRGEVDAQGRLTVRY</sequence>
<dbReference type="STRING" id="290398.Csal_1979"/>
<evidence type="ECO:0000256" key="3">
    <source>
        <dbReference type="ARBA" id="ARBA00014754"/>
    </source>
</evidence>
<feature type="chain" id="PRO_5004196028" description="Flagella basal body P-ring formation protein FlgA" evidence="7">
    <location>
        <begin position="49"/>
        <end position="251"/>
    </location>
</feature>
<dbReference type="SMART" id="SM00858">
    <property type="entry name" value="SAF"/>
    <property type="match status" value="1"/>
</dbReference>
<proteinExistence type="inferred from homology"/>
<evidence type="ECO:0000313" key="9">
    <source>
        <dbReference type="EMBL" id="ABE59331.1"/>
    </source>
</evidence>
<gene>
    <name evidence="9" type="ordered locus">Csal_1979</name>
</gene>
<keyword evidence="4 7" id="KW-0732">Signal</keyword>
<evidence type="ECO:0000256" key="4">
    <source>
        <dbReference type="ARBA" id="ARBA00022729"/>
    </source>
</evidence>
<name>Q1QW27_CHRI1</name>
<dbReference type="PANTHER" id="PTHR36307">
    <property type="entry name" value="FLAGELLA BASAL BODY P-RING FORMATION PROTEIN FLGA"/>
    <property type="match status" value="1"/>
</dbReference>
<dbReference type="CDD" id="cd11614">
    <property type="entry name" value="SAF_CpaB_FlgA_like"/>
    <property type="match status" value="1"/>
</dbReference>
<dbReference type="Gene3D" id="2.30.30.760">
    <property type="match status" value="1"/>
</dbReference>
<dbReference type="PANTHER" id="PTHR36307:SF1">
    <property type="entry name" value="FLAGELLA BASAL BODY P-RING FORMATION PROTEIN FLGA"/>
    <property type="match status" value="1"/>
</dbReference>
<dbReference type="Pfam" id="PF13144">
    <property type="entry name" value="ChapFlgA"/>
    <property type="match status" value="1"/>
</dbReference>
<dbReference type="EMBL" id="CP000285">
    <property type="protein sequence ID" value="ABE59331.1"/>
    <property type="molecule type" value="Genomic_DNA"/>
</dbReference>
<dbReference type="Pfam" id="PF17656">
    <property type="entry name" value="ChapFlgA_N"/>
    <property type="match status" value="1"/>
</dbReference>
<dbReference type="InterPro" id="IPR017585">
    <property type="entry name" value="SAF_FlgA"/>
</dbReference>
<reference evidence="9 10" key="1">
    <citation type="journal article" date="2011" name="Stand. Genomic Sci.">
        <title>Complete genome sequence of the halophilic and highly halotolerant Chromohalobacter salexigens type strain (1H11(T)).</title>
        <authorList>
            <person name="Copeland A."/>
            <person name="O'Connor K."/>
            <person name="Lucas S."/>
            <person name="Lapidus A."/>
            <person name="Berry K.W."/>
            <person name="Detter J.C."/>
            <person name="Del Rio T.G."/>
            <person name="Hammon N."/>
            <person name="Dalin E."/>
            <person name="Tice H."/>
            <person name="Pitluck S."/>
            <person name="Bruce D."/>
            <person name="Goodwin L."/>
            <person name="Han C."/>
            <person name="Tapia R."/>
            <person name="Saunders E."/>
            <person name="Schmutz J."/>
            <person name="Brettin T."/>
            <person name="Larimer F."/>
            <person name="Land M."/>
            <person name="Hauser L."/>
            <person name="Vargas C."/>
            <person name="Nieto J.J."/>
            <person name="Kyrpides N.C."/>
            <person name="Ivanova N."/>
            <person name="Goker M."/>
            <person name="Klenk H.P."/>
            <person name="Csonka L.N."/>
            <person name="Woyke T."/>
        </authorList>
    </citation>
    <scope>NUCLEOTIDE SEQUENCE [LARGE SCALE GENOMIC DNA]</scope>
    <source>
        <strain evidence="10">ATCC BAA-138 / DSM 3043 / CIP 106854 / NCIMB 13768 / 1H11</strain>
    </source>
</reference>
<evidence type="ECO:0000256" key="7">
    <source>
        <dbReference type="SAM" id="SignalP"/>
    </source>
</evidence>
<dbReference type="InterPro" id="IPR013974">
    <property type="entry name" value="SAF"/>
</dbReference>
<keyword evidence="9" id="KW-0969">Cilium</keyword>
<dbReference type="GO" id="GO:0044780">
    <property type="term" value="P:bacterial-type flagellum assembly"/>
    <property type="evidence" value="ECO:0007669"/>
    <property type="project" value="InterPro"/>
</dbReference>
<keyword evidence="9" id="KW-0282">Flagellum</keyword>
<evidence type="ECO:0000313" key="10">
    <source>
        <dbReference type="Proteomes" id="UP000000239"/>
    </source>
</evidence>
<accession>Q1QW27</accession>
<dbReference type="Gene3D" id="3.90.1210.10">
    <property type="entry name" value="Antifreeze-like/N-acetylneuraminic acid synthase C-terminal domain"/>
    <property type="match status" value="1"/>
</dbReference>
<dbReference type="RefSeq" id="WP_011507277.1">
    <property type="nucleotide sequence ID" value="NC_007963.1"/>
</dbReference>
<dbReference type="GO" id="GO:0042597">
    <property type="term" value="C:periplasmic space"/>
    <property type="evidence" value="ECO:0007669"/>
    <property type="project" value="UniProtKB-SubCell"/>
</dbReference>
<dbReference type="eggNOG" id="COG1261">
    <property type="taxonomic scope" value="Bacteria"/>
</dbReference>
<evidence type="ECO:0000259" key="8">
    <source>
        <dbReference type="SMART" id="SM00858"/>
    </source>
</evidence>
<dbReference type="AlphaFoldDB" id="Q1QW27"/>
<organism evidence="9 10">
    <name type="scientific">Chromohalobacter israelensis (strain ATCC BAA-138 / DSM 3043 / CIP 106854 / NCIMB 13768 / 1H11)</name>
    <name type="common">Chromohalobacter salexigens</name>
    <dbReference type="NCBI Taxonomy" id="290398"/>
    <lineage>
        <taxon>Bacteria</taxon>
        <taxon>Pseudomonadati</taxon>
        <taxon>Pseudomonadota</taxon>
        <taxon>Gammaproteobacteria</taxon>
        <taxon>Oceanospirillales</taxon>
        <taxon>Halomonadaceae</taxon>
        <taxon>Chromohalobacter</taxon>
    </lineage>
</organism>
<dbReference type="KEGG" id="csa:Csal_1979"/>
<evidence type="ECO:0000256" key="1">
    <source>
        <dbReference type="ARBA" id="ARBA00004418"/>
    </source>
</evidence>
<evidence type="ECO:0000256" key="5">
    <source>
        <dbReference type="ARBA" id="ARBA00022764"/>
    </source>
</evidence>
<dbReference type="OrthoDB" id="6236246at2"/>
<feature type="domain" description="SAF" evidence="8">
    <location>
        <begin position="127"/>
        <end position="189"/>
    </location>
</feature>
<feature type="signal peptide" evidence="7">
    <location>
        <begin position="1"/>
        <end position="48"/>
    </location>
</feature>
<keyword evidence="5" id="KW-0574">Periplasm</keyword>
<dbReference type="HOGENOM" id="CLU_070510_2_2_6"/>
<comment type="function">
    <text evidence="6">Involved in the assembly process of the P-ring formation. It may associate with FlgF on the rod constituting a structure essential for the P-ring assembly or may act as a modulator protein for the P-ring assembly.</text>
</comment>
<comment type="similarity">
    <text evidence="2">Belongs to the FlgA family.</text>
</comment>